<dbReference type="InterPro" id="IPR046866">
    <property type="entry name" value="FapA_N"/>
</dbReference>
<evidence type="ECO:0000256" key="1">
    <source>
        <dbReference type="SAM" id="MobiDB-lite"/>
    </source>
</evidence>
<reference evidence="3 4" key="1">
    <citation type="submission" date="2019-11" db="EMBL/GenBank/DDBJ databases">
        <title>Pseudodesulfovibrio alkaliphilus, sp. nov., an alkaliphilic sulfate-reducing bacteria from mud volcano of Taman peninsula, Russia.</title>
        <authorList>
            <person name="Frolova A."/>
            <person name="Merkel A.Y."/>
            <person name="Slobodkin A.I."/>
        </authorList>
    </citation>
    <scope>NUCLEOTIDE SEQUENCE [LARGE SCALE GENOMIC DNA]</scope>
    <source>
        <strain evidence="3 4">F-1</strain>
    </source>
</reference>
<feature type="compositionally biased region" description="Basic and acidic residues" evidence="1">
    <location>
        <begin position="114"/>
        <end position="126"/>
    </location>
</feature>
<dbReference type="RefSeq" id="WP_155934128.1">
    <property type="nucleotide sequence ID" value="NZ_WODC01000005.1"/>
</dbReference>
<protein>
    <submittedName>
        <fullName evidence="3">DUF342 domain-containing protein</fullName>
    </submittedName>
</protein>
<name>A0A7K1KNN1_9BACT</name>
<dbReference type="PANTHER" id="PTHR38032:SF1">
    <property type="entry name" value="RNA-BINDING PROTEIN KHPB N-TERMINAL DOMAIN-CONTAINING PROTEIN"/>
    <property type="match status" value="1"/>
</dbReference>
<proteinExistence type="predicted"/>
<gene>
    <name evidence="3" type="ORF">GKC30_08675</name>
</gene>
<dbReference type="Pfam" id="PF20250">
    <property type="entry name" value="FapA_N"/>
    <property type="match status" value="1"/>
</dbReference>
<sequence length="628" mass="68165">MDGPRDAQFRFAMSEDGMKLGVSRYFPPQGAGEGPSVALLKRQVAEAGVRLPVDEEAARRVVDAIQRDEEIRRIVLVRGIDVQEPRNASLVALGNLDFPVFPGDRFARKHPPRRARDGETIDGRVTTPKEHFEPEDIKVTVGANVEFDSLTNAYVSTVWGMARLHEGTLGVDPLTHISEDARIVKATLHHRDFRGQPVTGKRVEKELRDMGVVIDIDLERLEALLAQSKEQGQPLPDQVLVAGKPPVPGRDGWLELLVSTRELAGTEDESGRLDFRDRGTHPMVEAEQVVARLHPPTSGEGGIDIYGKTIPPGRGKPMVVRRGENIDVLDDEITFISRARGVMSLEGNVLSVTECLLINGNVDLGTGNITLEYGSVKILGSIHAGFSVSAPKHVIVAGSIESATVSAGGNIEVSGGILMPDGGTVRAQGSVSCAYATNARIRAGGDVIIANDITNSDIRAEGRLQGTRGKGHVQGGKIVTGRGMEIKELGSELGVTTVVGIQIHHDGDDTLRAERKRLKEAIRKIDDALGSDQPKVILARTRPEKRAAVAEVIKHRMTLVKRRKAISEEINQRMLARQEELAGVRIRVHRLIHPGVVVVIGSKKLAITRRTEAATITWDTRTGEIVLG</sequence>
<accession>A0A7K1KNN1</accession>
<dbReference type="EMBL" id="WODC01000005">
    <property type="protein sequence ID" value="MUM77706.1"/>
    <property type="molecule type" value="Genomic_DNA"/>
</dbReference>
<feature type="domain" description="Flagellar Assembly Protein A N-terminal region" evidence="2">
    <location>
        <begin position="176"/>
        <end position="347"/>
    </location>
</feature>
<evidence type="ECO:0000259" key="2">
    <source>
        <dbReference type="Pfam" id="PF20250"/>
    </source>
</evidence>
<keyword evidence="4" id="KW-1185">Reference proteome</keyword>
<dbReference type="Pfam" id="PF03961">
    <property type="entry name" value="FapA"/>
    <property type="match status" value="1"/>
</dbReference>
<dbReference type="InterPro" id="IPR005646">
    <property type="entry name" value="FapA"/>
</dbReference>
<dbReference type="PANTHER" id="PTHR38032">
    <property type="entry name" value="POLYMERASE-RELATED"/>
    <property type="match status" value="1"/>
</dbReference>
<dbReference type="InterPro" id="IPR046865">
    <property type="entry name" value="FapA_b_solenoid"/>
</dbReference>
<evidence type="ECO:0000313" key="4">
    <source>
        <dbReference type="Proteomes" id="UP000461162"/>
    </source>
</evidence>
<organism evidence="3 4">
    <name type="scientific">Pseudodesulfovibrio alkaliphilus</name>
    <dbReference type="NCBI Taxonomy" id="2661613"/>
    <lineage>
        <taxon>Bacteria</taxon>
        <taxon>Pseudomonadati</taxon>
        <taxon>Thermodesulfobacteriota</taxon>
        <taxon>Desulfovibrionia</taxon>
        <taxon>Desulfovibrionales</taxon>
        <taxon>Desulfovibrionaceae</taxon>
    </lineage>
</organism>
<evidence type="ECO:0000313" key="3">
    <source>
        <dbReference type="EMBL" id="MUM77706.1"/>
    </source>
</evidence>
<dbReference type="AlphaFoldDB" id="A0A7K1KNN1"/>
<comment type="caution">
    <text evidence="3">The sequence shown here is derived from an EMBL/GenBank/DDBJ whole genome shotgun (WGS) entry which is preliminary data.</text>
</comment>
<feature type="region of interest" description="Disordered" evidence="1">
    <location>
        <begin position="107"/>
        <end position="126"/>
    </location>
</feature>
<dbReference type="Proteomes" id="UP000461162">
    <property type="component" value="Unassembled WGS sequence"/>
</dbReference>